<feature type="transmembrane region" description="Helical" evidence="1">
    <location>
        <begin position="125"/>
        <end position="147"/>
    </location>
</feature>
<name>A0AA38VCF4_9PEZI</name>
<dbReference type="Proteomes" id="UP001174694">
    <property type="component" value="Unassembled WGS sequence"/>
</dbReference>
<dbReference type="PANTHER" id="PTHR35395:SF1">
    <property type="entry name" value="DUF6536 DOMAIN-CONTAINING PROTEIN"/>
    <property type="match status" value="1"/>
</dbReference>
<feature type="transmembrane region" description="Helical" evidence="1">
    <location>
        <begin position="575"/>
        <end position="592"/>
    </location>
</feature>
<evidence type="ECO:0000256" key="1">
    <source>
        <dbReference type="SAM" id="Phobius"/>
    </source>
</evidence>
<proteinExistence type="predicted"/>
<dbReference type="AlphaFoldDB" id="A0AA38VCF4"/>
<keyword evidence="1" id="KW-1133">Transmembrane helix</keyword>
<keyword evidence="1" id="KW-0472">Membrane</keyword>
<dbReference type="EMBL" id="JANBVO010000034">
    <property type="protein sequence ID" value="KAJ9137541.1"/>
    <property type="molecule type" value="Genomic_DNA"/>
</dbReference>
<keyword evidence="1" id="KW-0812">Transmembrane</keyword>
<accession>A0AA38VCF4</accession>
<evidence type="ECO:0000313" key="4">
    <source>
        <dbReference type="Proteomes" id="UP001174694"/>
    </source>
</evidence>
<protein>
    <recommendedName>
        <fullName evidence="2">DUF6536 domain-containing protein</fullName>
    </recommendedName>
</protein>
<evidence type="ECO:0000259" key="2">
    <source>
        <dbReference type="Pfam" id="PF20163"/>
    </source>
</evidence>
<evidence type="ECO:0000313" key="3">
    <source>
        <dbReference type="EMBL" id="KAJ9137541.1"/>
    </source>
</evidence>
<organism evidence="3 4">
    <name type="scientific">Pleurostoma richardsiae</name>
    <dbReference type="NCBI Taxonomy" id="41990"/>
    <lineage>
        <taxon>Eukaryota</taxon>
        <taxon>Fungi</taxon>
        <taxon>Dikarya</taxon>
        <taxon>Ascomycota</taxon>
        <taxon>Pezizomycotina</taxon>
        <taxon>Sordariomycetes</taxon>
        <taxon>Sordariomycetidae</taxon>
        <taxon>Calosphaeriales</taxon>
        <taxon>Pleurostomataceae</taxon>
        <taxon>Pleurostoma</taxon>
    </lineage>
</organism>
<feature type="domain" description="DUF6536" evidence="2">
    <location>
        <begin position="14"/>
        <end position="153"/>
    </location>
</feature>
<gene>
    <name evidence="3" type="ORF">NKR23_g9138</name>
</gene>
<dbReference type="Pfam" id="PF20163">
    <property type="entry name" value="DUF6536"/>
    <property type="match status" value="1"/>
</dbReference>
<dbReference type="InterPro" id="IPR046623">
    <property type="entry name" value="DUF6536"/>
</dbReference>
<feature type="transmembrane region" description="Helical" evidence="1">
    <location>
        <begin position="60"/>
        <end position="85"/>
    </location>
</feature>
<sequence>MSSGSRIIHLGTGWRKAANINTIVLSSFLAILVIVFAVSAKKGGGVEKAWMFYDGNCKMSVWLNVSLHLLLNIISTAILASSSFFTQVINSPTREDIDIFHAQRKWLHIGVPSFRNLFLLSRRRAVVWFLFMLSSVPISVVLNSAVFEVEEAGSTFFLSIAAADFVHGGSVFPPGASLVAAGSTGGSGSHVDYGEYSNSNSQIVQNITKTATAGSSWEKLPPAECRAEFVECGGLRRHRNVILIINTDGDQSTRGWNRSEVWPVGQATDSFDDIVPSNETNTLWFAAECAVNAGLLRTCGNTCGNVLGLKDGVFDSRTDAHPSRSWLYSFFEGVTYDNEIAGQSYSFGDISVRYCLAEKIEEHCKVGLSNQVLLIVIVCVSLKVGLCYAVMILMTRRTPLVTPGDAIASFISVPDSSTVGMSFMDRWEVDMWSRNDYERLAIRQWKTKNYRQGNTASFTSWAIFVASVAIINTFLIIIYAWEFTANGSKLFADDLGFNSLHDWFPGPTRGQFLPSVIMANAAQLLLSFAYLVYNSFITKFLAGQEWARMSRGYNSLRVTHPQGEQKSTYRLQLPYSYSIPMITISILLHWIMSRTFYILISEGGYFNAQDLELYDYRQDPSLGLADNAKEEIDLERVLLKGDSESSILLGVSRRRIKWGIVNMSKDFYSRFDEAKDIIGHLSFGVEEDGVRQPIDGALYS</sequence>
<feature type="transmembrane region" description="Helical" evidence="1">
    <location>
        <begin position="372"/>
        <end position="393"/>
    </location>
</feature>
<feature type="transmembrane region" description="Helical" evidence="1">
    <location>
        <begin position="458"/>
        <end position="481"/>
    </location>
</feature>
<feature type="transmembrane region" description="Helical" evidence="1">
    <location>
        <begin position="20"/>
        <end position="40"/>
    </location>
</feature>
<comment type="caution">
    <text evidence="3">The sequence shown here is derived from an EMBL/GenBank/DDBJ whole genome shotgun (WGS) entry which is preliminary data.</text>
</comment>
<dbReference type="PANTHER" id="PTHR35395">
    <property type="entry name" value="DUF6536 DOMAIN-CONTAINING PROTEIN"/>
    <property type="match status" value="1"/>
</dbReference>
<reference evidence="3" key="1">
    <citation type="submission" date="2022-07" db="EMBL/GenBank/DDBJ databases">
        <title>Fungi with potential for degradation of polypropylene.</title>
        <authorList>
            <person name="Gostincar C."/>
        </authorList>
    </citation>
    <scope>NUCLEOTIDE SEQUENCE</scope>
    <source>
        <strain evidence="3">EXF-13308</strain>
    </source>
</reference>
<feature type="transmembrane region" description="Helical" evidence="1">
    <location>
        <begin position="512"/>
        <end position="533"/>
    </location>
</feature>
<keyword evidence="4" id="KW-1185">Reference proteome</keyword>